<dbReference type="AlphaFoldDB" id="A0A3P7MPI2"/>
<keyword evidence="2" id="KW-1185">Reference proteome</keyword>
<reference evidence="1 2" key="1">
    <citation type="submission" date="2018-11" db="EMBL/GenBank/DDBJ databases">
        <authorList>
            <consortium name="Pathogen Informatics"/>
        </authorList>
    </citation>
    <scope>NUCLEOTIDE SEQUENCE [LARGE SCALE GENOMIC DNA]</scope>
</reference>
<sequence length="122" mass="13867">MNPGPRWPRPCCGKSAHKESVQFDICGAREHLKCLMMTVEPATSAKENHELQCHGCRAQTSTPTGTPKGYEWPCSYYYEFWLYPWDMIRTLARPRSVARSLASANCRGLSVLLIPPSRIRQP</sequence>
<protein>
    <submittedName>
        <fullName evidence="1">Uncharacterized protein</fullName>
    </submittedName>
</protein>
<organism evidence="1 2">
    <name type="scientific">Dibothriocephalus latus</name>
    <name type="common">Fish tapeworm</name>
    <name type="synonym">Diphyllobothrium latum</name>
    <dbReference type="NCBI Taxonomy" id="60516"/>
    <lineage>
        <taxon>Eukaryota</taxon>
        <taxon>Metazoa</taxon>
        <taxon>Spiralia</taxon>
        <taxon>Lophotrochozoa</taxon>
        <taxon>Platyhelminthes</taxon>
        <taxon>Cestoda</taxon>
        <taxon>Eucestoda</taxon>
        <taxon>Diphyllobothriidea</taxon>
        <taxon>Diphyllobothriidae</taxon>
        <taxon>Dibothriocephalus</taxon>
    </lineage>
</organism>
<dbReference type="EMBL" id="UYRU01070612">
    <property type="protein sequence ID" value="VDN20011.1"/>
    <property type="molecule type" value="Genomic_DNA"/>
</dbReference>
<name>A0A3P7MPI2_DIBLA</name>
<proteinExistence type="predicted"/>
<gene>
    <name evidence="1" type="ORF">DILT_LOCUS13535</name>
</gene>
<dbReference type="Proteomes" id="UP000281553">
    <property type="component" value="Unassembled WGS sequence"/>
</dbReference>
<evidence type="ECO:0000313" key="1">
    <source>
        <dbReference type="EMBL" id="VDN20011.1"/>
    </source>
</evidence>
<accession>A0A3P7MPI2</accession>
<evidence type="ECO:0000313" key="2">
    <source>
        <dbReference type="Proteomes" id="UP000281553"/>
    </source>
</evidence>